<accession>A0A409VQL1</accession>
<gene>
    <name evidence="2" type="ORF">CVT26_003372</name>
</gene>
<feature type="region of interest" description="Disordered" evidence="1">
    <location>
        <begin position="24"/>
        <end position="45"/>
    </location>
</feature>
<organism evidence="2 3">
    <name type="scientific">Gymnopilus dilepis</name>
    <dbReference type="NCBI Taxonomy" id="231916"/>
    <lineage>
        <taxon>Eukaryota</taxon>
        <taxon>Fungi</taxon>
        <taxon>Dikarya</taxon>
        <taxon>Basidiomycota</taxon>
        <taxon>Agaricomycotina</taxon>
        <taxon>Agaricomycetes</taxon>
        <taxon>Agaricomycetidae</taxon>
        <taxon>Agaricales</taxon>
        <taxon>Agaricineae</taxon>
        <taxon>Hymenogastraceae</taxon>
        <taxon>Gymnopilus</taxon>
    </lineage>
</organism>
<name>A0A409VQL1_9AGAR</name>
<keyword evidence="3" id="KW-1185">Reference proteome</keyword>
<proteinExistence type="predicted"/>
<dbReference type="Proteomes" id="UP000284706">
    <property type="component" value="Unassembled WGS sequence"/>
</dbReference>
<evidence type="ECO:0000256" key="1">
    <source>
        <dbReference type="SAM" id="MobiDB-lite"/>
    </source>
</evidence>
<evidence type="ECO:0000313" key="2">
    <source>
        <dbReference type="EMBL" id="PPQ68562.1"/>
    </source>
</evidence>
<protein>
    <submittedName>
        <fullName evidence="2">Uncharacterized protein</fullName>
    </submittedName>
</protein>
<reference evidence="2 3" key="1">
    <citation type="journal article" date="2018" name="Evol. Lett.">
        <title>Horizontal gene cluster transfer increased hallucinogenic mushroom diversity.</title>
        <authorList>
            <person name="Reynolds H.T."/>
            <person name="Vijayakumar V."/>
            <person name="Gluck-Thaler E."/>
            <person name="Korotkin H.B."/>
            <person name="Matheny P.B."/>
            <person name="Slot J.C."/>
        </authorList>
    </citation>
    <scope>NUCLEOTIDE SEQUENCE [LARGE SCALE GENOMIC DNA]</scope>
    <source>
        <strain evidence="2 3">SRW20</strain>
    </source>
</reference>
<sequence length="79" mass="8738">MRPNSTTAATSRLTLKTLSCRSYTTVSPRHPEPKFTIPDSLSPDDQKSVDLCDVAHMRGFPAVVDCRDSTQEEADRIEG</sequence>
<dbReference type="AlphaFoldDB" id="A0A409VQL1"/>
<comment type="caution">
    <text evidence="2">The sequence shown here is derived from an EMBL/GenBank/DDBJ whole genome shotgun (WGS) entry which is preliminary data.</text>
</comment>
<dbReference type="InParanoid" id="A0A409VQL1"/>
<evidence type="ECO:0000313" key="3">
    <source>
        <dbReference type="Proteomes" id="UP000284706"/>
    </source>
</evidence>
<dbReference type="EMBL" id="NHYE01005593">
    <property type="protein sequence ID" value="PPQ68562.1"/>
    <property type="molecule type" value="Genomic_DNA"/>
</dbReference>